<evidence type="ECO:0000256" key="2">
    <source>
        <dbReference type="PROSITE-ProRule" id="PRU00059"/>
    </source>
</evidence>
<dbReference type="InterPro" id="IPR035914">
    <property type="entry name" value="Sperma_CUB_dom_sf"/>
</dbReference>
<evidence type="ECO:0008006" key="7">
    <source>
        <dbReference type="Google" id="ProtNLM"/>
    </source>
</evidence>
<evidence type="ECO:0000256" key="1">
    <source>
        <dbReference type="ARBA" id="ARBA00023157"/>
    </source>
</evidence>
<dbReference type="InterPro" id="IPR001304">
    <property type="entry name" value="C-type_lectin-like"/>
</dbReference>
<dbReference type="Pfam" id="PF00059">
    <property type="entry name" value="Lectin_C"/>
    <property type="match status" value="1"/>
</dbReference>
<dbReference type="InterPro" id="IPR018378">
    <property type="entry name" value="C-type_lectin_CS"/>
</dbReference>
<dbReference type="Pfam" id="PF00431">
    <property type="entry name" value="CUB"/>
    <property type="match status" value="1"/>
</dbReference>
<dbReference type="InterPro" id="IPR050976">
    <property type="entry name" value="Snaclec"/>
</dbReference>
<dbReference type="SMART" id="SM00034">
    <property type="entry name" value="CLECT"/>
    <property type="match status" value="1"/>
</dbReference>
<dbReference type="Gene3D" id="2.60.120.290">
    <property type="entry name" value="Spermadhesin, CUB domain"/>
    <property type="match status" value="1"/>
</dbReference>
<dbReference type="EMBL" id="UYYB01109100">
    <property type="protein sequence ID" value="VDM80577.1"/>
    <property type="molecule type" value="Genomic_DNA"/>
</dbReference>
<dbReference type="PANTHER" id="PTHR22991:SF41">
    <property type="entry name" value="CUB DOMAIN-CONTAINING PROTEIN-RELATED"/>
    <property type="match status" value="1"/>
</dbReference>
<protein>
    <recommendedName>
        <fullName evidence="7">C-type lectin domain-containing protein</fullName>
    </recommendedName>
</protein>
<feature type="disulfide bond" evidence="2">
    <location>
        <begin position="231"/>
        <end position="258"/>
    </location>
</feature>
<feature type="domain" description="C-type lectin" evidence="4">
    <location>
        <begin position="92"/>
        <end position="206"/>
    </location>
</feature>
<evidence type="ECO:0000259" key="3">
    <source>
        <dbReference type="PROSITE" id="PS01180"/>
    </source>
</evidence>
<dbReference type="PROSITE" id="PS50041">
    <property type="entry name" value="C_TYPE_LECTIN_2"/>
    <property type="match status" value="1"/>
</dbReference>
<dbReference type="InterPro" id="IPR016186">
    <property type="entry name" value="C-type_lectin-like/link_sf"/>
</dbReference>
<reference evidence="5 6" key="1">
    <citation type="submission" date="2018-11" db="EMBL/GenBank/DDBJ databases">
        <authorList>
            <consortium name="Pathogen Informatics"/>
        </authorList>
    </citation>
    <scope>NUCLEOTIDE SEQUENCE [LARGE SCALE GENOMIC DNA]</scope>
</reference>
<proteinExistence type="predicted"/>
<dbReference type="OrthoDB" id="5865240at2759"/>
<dbReference type="CDD" id="cd00037">
    <property type="entry name" value="CLECT"/>
    <property type="match status" value="1"/>
</dbReference>
<keyword evidence="1 2" id="KW-1015">Disulfide bond</keyword>
<comment type="caution">
    <text evidence="2">Lacks conserved residue(s) required for the propagation of feature annotation.</text>
</comment>
<accession>A0A3P7JWC1</accession>
<dbReference type="AlphaFoldDB" id="A0A3P7JWC1"/>
<dbReference type="SUPFAM" id="SSF56436">
    <property type="entry name" value="C-type lectin-like"/>
    <property type="match status" value="2"/>
</dbReference>
<dbReference type="InterPro" id="IPR016187">
    <property type="entry name" value="CTDL_fold"/>
</dbReference>
<gene>
    <name evidence="5" type="ORF">SVUK_LOCUS15575</name>
</gene>
<evidence type="ECO:0000313" key="5">
    <source>
        <dbReference type="EMBL" id="VDM80577.1"/>
    </source>
</evidence>
<dbReference type="CDD" id="cd00041">
    <property type="entry name" value="CUB"/>
    <property type="match status" value="1"/>
</dbReference>
<dbReference type="Gene3D" id="3.10.100.10">
    <property type="entry name" value="Mannose-Binding Protein A, subunit A"/>
    <property type="match status" value="2"/>
</dbReference>
<evidence type="ECO:0000259" key="4">
    <source>
        <dbReference type="PROSITE" id="PS50041"/>
    </source>
</evidence>
<dbReference type="PROSITE" id="PS01180">
    <property type="entry name" value="CUB"/>
    <property type="match status" value="1"/>
</dbReference>
<dbReference type="InterPro" id="IPR000859">
    <property type="entry name" value="CUB_dom"/>
</dbReference>
<sequence length="298" mass="33845">MAKKAGSLVWLGIKCPHSYRHYCIWDESQAHLQDYSVFFHGNPNSIGECVMMMIGELANGKWVSADCRYMRVAFVCQVARKKLCGDYREYAKGGKCYKRIYQRLTFDEAEHYCQQECGHLASIHNAEENEIFHEMFDYKGDYGRLGLKQSDDNFSWTDNTTFDYNNFGVNNTKLGDCVAMSLADEIVNATQWINVPCDQGLPFVCQKVRGACFNTTTVSEVPPPTMAPATCDQPQFFDQNGTIYSPGYPNLYSGTKSCQYIMTVSPGDFVRIHFPELVLQPDSTIKLYNSIIDSRPSE</sequence>
<name>A0A3P7JWC1_STRVU</name>
<dbReference type="SUPFAM" id="SSF49854">
    <property type="entry name" value="Spermadhesin, CUB domain"/>
    <property type="match status" value="1"/>
</dbReference>
<keyword evidence="6" id="KW-1185">Reference proteome</keyword>
<feature type="domain" description="CUB" evidence="3">
    <location>
        <begin position="231"/>
        <end position="298"/>
    </location>
</feature>
<dbReference type="PANTHER" id="PTHR22991">
    <property type="entry name" value="PROTEIN CBG13490"/>
    <property type="match status" value="1"/>
</dbReference>
<dbReference type="PROSITE" id="PS00615">
    <property type="entry name" value="C_TYPE_LECTIN_1"/>
    <property type="match status" value="1"/>
</dbReference>
<organism evidence="5 6">
    <name type="scientific">Strongylus vulgaris</name>
    <name type="common">Blood worm</name>
    <dbReference type="NCBI Taxonomy" id="40348"/>
    <lineage>
        <taxon>Eukaryota</taxon>
        <taxon>Metazoa</taxon>
        <taxon>Ecdysozoa</taxon>
        <taxon>Nematoda</taxon>
        <taxon>Chromadorea</taxon>
        <taxon>Rhabditida</taxon>
        <taxon>Rhabditina</taxon>
        <taxon>Rhabditomorpha</taxon>
        <taxon>Strongyloidea</taxon>
        <taxon>Strongylidae</taxon>
        <taxon>Strongylus</taxon>
    </lineage>
</organism>
<dbReference type="Proteomes" id="UP000270094">
    <property type="component" value="Unassembled WGS sequence"/>
</dbReference>
<feature type="non-terminal residue" evidence="5">
    <location>
        <position position="298"/>
    </location>
</feature>
<evidence type="ECO:0000313" key="6">
    <source>
        <dbReference type="Proteomes" id="UP000270094"/>
    </source>
</evidence>